<dbReference type="SUPFAM" id="SSF50324">
    <property type="entry name" value="Inorganic pyrophosphatase"/>
    <property type="match status" value="1"/>
</dbReference>
<dbReference type="Proteomes" id="UP000215455">
    <property type="component" value="Unassembled WGS sequence"/>
</dbReference>
<evidence type="ECO:0000256" key="2">
    <source>
        <dbReference type="ARBA" id="ARBA00022723"/>
    </source>
</evidence>
<organism evidence="6 7">
    <name type="scientific">Pseudomonas umsongensis</name>
    <dbReference type="NCBI Taxonomy" id="198618"/>
    <lineage>
        <taxon>Bacteria</taxon>
        <taxon>Pseudomonadati</taxon>
        <taxon>Pseudomonadota</taxon>
        <taxon>Gammaproteobacteria</taxon>
        <taxon>Pseudomonadales</taxon>
        <taxon>Pseudomonadaceae</taxon>
        <taxon>Pseudomonas</taxon>
    </lineage>
</organism>
<keyword evidence="2 5" id="KW-0479">Metal-binding</keyword>
<evidence type="ECO:0000256" key="4">
    <source>
        <dbReference type="ARBA" id="ARBA00022842"/>
    </source>
</evidence>
<sequence>MSYEDIRAGNEIPDDFFTVVDIPANHSPVNYEVDKLSGQIFVDHFISTSPLYPAYYGFIPNTLSDDGDLLDVLVICPYPVSPGVVIRSRPVGVIYTTGRTGTGAIIVAVPHEKLSPMYANVKEWEDFPVLLIAQIQHYFEYSKALEPGKWLKMGRWGSADDARVEIRKSVATYVKRYGCTP</sequence>
<keyword evidence="4 5" id="KW-0460">Magnesium</keyword>
<evidence type="ECO:0000256" key="3">
    <source>
        <dbReference type="ARBA" id="ARBA00022801"/>
    </source>
</evidence>
<keyword evidence="3 5" id="KW-0378">Hydrolase</keyword>
<keyword evidence="7" id="KW-1185">Reference proteome</keyword>
<comment type="catalytic activity">
    <reaction evidence="5">
        <text>diphosphate + H2O = 2 phosphate + H(+)</text>
        <dbReference type="Rhea" id="RHEA:24576"/>
        <dbReference type="ChEBI" id="CHEBI:15377"/>
        <dbReference type="ChEBI" id="CHEBI:15378"/>
        <dbReference type="ChEBI" id="CHEBI:33019"/>
        <dbReference type="ChEBI" id="CHEBI:43474"/>
        <dbReference type="EC" id="3.6.1.1"/>
    </reaction>
</comment>
<comment type="subunit">
    <text evidence="5">Homohexamer.</text>
</comment>
<gene>
    <name evidence="5" type="primary">ppa</name>
    <name evidence="6" type="ORF">PSUM_02625</name>
</gene>
<evidence type="ECO:0000256" key="5">
    <source>
        <dbReference type="HAMAP-Rule" id="MF_00209"/>
    </source>
</evidence>
<dbReference type="NCBIfam" id="NF002317">
    <property type="entry name" value="PRK01250.1"/>
    <property type="match status" value="1"/>
</dbReference>
<comment type="similarity">
    <text evidence="5">Belongs to the PPase family.</text>
</comment>
<feature type="binding site" evidence="5">
    <location>
        <position position="56"/>
    </location>
    <ligand>
        <name>substrate</name>
    </ligand>
</feature>
<dbReference type="InterPro" id="IPR036649">
    <property type="entry name" value="Pyrophosphatase_sf"/>
</dbReference>
<keyword evidence="5" id="KW-0963">Cytoplasm</keyword>
<comment type="subcellular location">
    <subcellularLocation>
        <location evidence="5">Cytoplasm</location>
    </subcellularLocation>
</comment>
<feature type="binding site" evidence="5">
    <location>
        <position position="71"/>
    </location>
    <ligand>
        <name>Mg(2+)</name>
        <dbReference type="ChEBI" id="CHEBI:18420"/>
        <label>1</label>
    </ligand>
</feature>
<evidence type="ECO:0000256" key="1">
    <source>
        <dbReference type="ARBA" id="ARBA00001946"/>
    </source>
</evidence>
<comment type="caution">
    <text evidence="6">The sequence shown here is derived from an EMBL/GenBank/DDBJ whole genome shotgun (WGS) entry which is preliminary data.</text>
</comment>
<protein>
    <recommendedName>
        <fullName evidence="5">Inorganic pyrophosphatase</fullName>
        <ecNumber evidence="5">3.6.1.1</ecNumber>
    </recommendedName>
    <alternativeName>
        <fullName evidence="5">Pyrophosphate phospho-hydrolase</fullName>
        <shortName evidence="5">PPase</shortName>
    </alternativeName>
</protein>
<comment type="cofactor">
    <cofactor evidence="1 5">
        <name>Mg(2+)</name>
        <dbReference type="ChEBI" id="CHEBI:18420"/>
    </cofactor>
</comment>
<name>A0ABX4E0Y3_9PSED</name>
<evidence type="ECO:0000313" key="6">
    <source>
        <dbReference type="EMBL" id="OXR34806.1"/>
    </source>
</evidence>
<comment type="function">
    <text evidence="5">Catalyzes the hydrolysis of inorganic pyrophosphate (PPi) forming two phosphate ions.</text>
</comment>
<reference evidence="6 7" key="1">
    <citation type="submission" date="2017-06" db="EMBL/GenBank/DDBJ databases">
        <authorList>
            <person name="Furmanczyk E.M."/>
        </authorList>
    </citation>
    <scope>NUCLEOTIDE SEQUENCE [LARGE SCALE GENOMIC DNA]</scope>
    <source>
        <strain evidence="6 7">DSM 16611</strain>
    </source>
</reference>
<dbReference type="EMBL" id="NIWU01000001">
    <property type="protein sequence ID" value="OXR34806.1"/>
    <property type="molecule type" value="Genomic_DNA"/>
</dbReference>
<dbReference type="Gene3D" id="3.90.80.10">
    <property type="entry name" value="Inorganic pyrophosphatase"/>
    <property type="match status" value="1"/>
</dbReference>
<dbReference type="EC" id="3.6.1.1" evidence="5"/>
<feature type="binding site" evidence="5">
    <location>
        <position position="66"/>
    </location>
    <ligand>
        <name>Mg(2+)</name>
        <dbReference type="ChEBI" id="CHEBI:18420"/>
        <label>1</label>
    </ligand>
</feature>
<evidence type="ECO:0000313" key="7">
    <source>
        <dbReference type="Proteomes" id="UP000215455"/>
    </source>
</evidence>
<dbReference type="CDD" id="cd00412">
    <property type="entry name" value="pyrophosphatase"/>
    <property type="match status" value="1"/>
</dbReference>
<proteinExistence type="inferred from homology"/>
<dbReference type="RefSeq" id="WP_083348925.1">
    <property type="nucleotide sequence ID" value="NZ_LT629767.1"/>
</dbReference>
<dbReference type="HAMAP" id="MF_00209">
    <property type="entry name" value="Inorganic_PPase"/>
    <property type="match status" value="1"/>
</dbReference>
<dbReference type="InterPro" id="IPR008162">
    <property type="entry name" value="Pyrophosphatase"/>
</dbReference>
<feature type="binding site" evidence="5">
    <location>
        <position position="71"/>
    </location>
    <ligand>
        <name>Mg(2+)</name>
        <dbReference type="ChEBI" id="CHEBI:18420"/>
        <label>2</label>
    </ligand>
</feature>
<comment type="caution">
    <text evidence="5">Lacks conserved residue(s) required for the propagation of feature annotation.</text>
</comment>
<dbReference type="Pfam" id="PF00719">
    <property type="entry name" value="Pyrophosphatase"/>
    <property type="match status" value="1"/>
</dbReference>
<dbReference type="PANTHER" id="PTHR10286">
    <property type="entry name" value="INORGANIC PYROPHOSPHATASE"/>
    <property type="match status" value="1"/>
</dbReference>
<accession>A0ABX4E0Y3</accession>